<dbReference type="Proteomes" id="UP000207598">
    <property type="component" value="Unassembled WGS sequence"/>
</dbReference>
<feature type="signal peptide" evidence="2">
    <location>
        <begin position="1"/>
        <end position="23"/>
    </location>
</feature>
<dbReference type="InterPro" id="IPR038695">
    <property type="entry name" value="Saro_0823-like_sf"/>
</dbReference>
<gene>
    <name evidence="3" type="ORF">MAA8898_04867</name>
</gene>
<keyword evidence="4" id="KW-1185">Reference proteome</keyword>
<evidence type="ECO:0008006" key="5">
    <source>
        <dbReference type="Google" id="ProtNLM"/>
    </source>
</evidence>
<feature type="chain" id="PRO_5012669628" description="DUF192 domain-containing protein" evidence="2">
    <location>
        <begin position="24"/>
        <end position="269"/>
    </location>
</feature>
<dbReference type="PANTHER" id="PTHR37953">
    <property type="entry name" value="UPF0127 PROTEIN MJ1496"/>
    <property type="match status" value="1"/>
</dbReference>
<protein>
    <recommendedName>
        <fullName evidence="5">DUF192 domain-containing protein</fullName>
    </recommendedName>
</protein>
<evidence type="ECO:0000313" key="3">
    <source>
        <dbReference type="EMBL" id="SMX50595.1"/>
    </source>
</evidence>
<proteinExistence type="predicted"/>
<sequence>MGKRLVALSIVAALIAWPGFAQEDGPAEAGAQETPPVAAVATREEPVAATSPPKPVVPVPAEVAPEDGVPSGDAPVSADAADPAATPDAGEDPDPVVTAEPVDEPPPIDPILPIGDEPLSEVEPDTVAASDPDNAIGACRADTVYIRGDFGKARFTVDVARTAAERSQGLMNVESMPASKGMLFVYPAPQAVAFWMKNTLIPLDMIFADSRGVVVKVHDSAIPGDLTSIPGGDDVQFVLEINGGLARMMGITEGAELRHPAVRRAAWRC</sequence>
<dbReference type="Pfam" id="PF02643">
    <property type="entry name" value="DUF192"/>
    <property type="match status" value="1"/>
</dbReference>
<name>A0A238L671_9RHOB</name>
<accession>A0A238L671</accession>
<evidence type="ECO:0000313" key="4">
    <source>
        <dbReference type="Proteomes" id="UP000207598"/>
    </source>
</evidence>
<dbReference type="AlphaFoldDB" id="A0A238L671"/>
<feature type="compositionally biased region" description="Low complexity" evidence="1">
    <location>
        <begin position="59"/>
        <end position="88"/>
    </location>
</feature>
<evidence type="ECO:0000256" key="2">
    <source>
        <dbReference type="SAM" id="SignalP"/>
    </source>
</evidence>
<keyword evidence="2" id="KW-0732">Signal</keyword>
<dbReference type="InterPro" id="IPR003795">
    <property type="entry name" value="DUF192"/>
</dbReference>
<dbReference type="RefSeq" id="WP_217900535.1">
    <property type="nucleotide sequence ID" value="NZ_FXYF01000024.1"/>
</dbReference>
<reference evidence="3 4" key="1">
    <citation type="submission" date="2017-05" db="EMBL/GenBank/DDBJ databases">
        <authorList>
            <person name="Song R."/>
            <person name="Chenine A.L."/>
            <person name="Ruprecht R.M."/>
        </authorList>
    </citation>
    <scope>NUCLEOTIDE SEQUENCE [LARGE SCALE GENOMIC DNA]</scope>
    <source>
        <strain evidence="3 4">CECT 8898</strain>
    </source>
</reference>
<dbReference type="PANTHER" id="PTHR37953:SF1">
    <property type="entry name" value="UPF0127 PROTEIN MJ1496"/>
    <property type="match status" value="1"/>
</dbReference>
<dbReference type="EMBL" id="FXYF01000024">
    <property type="protein sequence ID" value="SMX50595.1"/>
    <property type="molecule type" value="Genomic_DNA"/>
</dbReference>
<dbReference type="Gene3D" id="2.60.120.1140">
    <property type="entry name" value="Protein of unknown function DUF192"/>
    <property type="match status" value="1"/>
</dbReference>
<organism evidence="3 4">
    <name type="scientific">Maliponia aquimaris</name>
    <dbReference type="NCBI Taxonomy" id="1673631"/>
    <lineage>
        <taxon>Bacteria</taxon>
        <taxon>Pseudomonadati</taxon>
        <taxon>Pseudomonadota</taxon>
        <taxon>Alphaproteobacteria</taxon>
        <taxon>Rhodobacterales</taxon>
        <taxon>Paracoccaceae</taxon>
        <taxon>Maliponia</taxon>
    </lineage>
</organism>
<evidence type="ECO:0000256" key="1">
    <source>
        <dbReference type="SAM" id="MobiDB-lite"/>
    </source>
</evidence>
<feature type="region of interest" description="Disordered" evidence="1">
    <location>
        <begin position="23"/>
        <end position="134"/>
    </location>
</feature>